<dbReference type="PROSITE" id="PS51371">
    <property type="entry name" value="CBS"/>
    <property type="match status" value="2"/>
</dbReference>
<protein>
    <submittedName>
        <fullName evidence="4">CBS domain-containing protein</fullName>
    </submittedName>
</protein>
<dbReference type="InterPro" id="IPR044725">
    <property type="entry name" value="CBSX3_CBS_dom"/>
</dbReference>
<organism evidence="4 5">
    <name type="scientific">Croceicoccus esteveae</name>
    <dbReference type="NCBI Taxonomy" id="3075597"/>
    <lineage>
        <taxon>Bacteria</taxon>
        <taxon>Pseudomonadati</taxon>
        <taxon>Pseudomonadota</taxon>
        <taxon>Alphaproteobacteria</taxon>
        <taxon>Sphingomonadales</taxon>
        <taxon>Erythrobacteraceae</taxon>
        <taxon>Croceicoccus</taxon>
    </lineage>
</organism>
<gene>
    <name evidence="4" type="ORF">RM533_08400</name>
</gene>
<dbReference type="CDD" id="cd04623">
    <property type="entry name" value="CBS_pair_bac_euk"/>
    <property type="match status" value="1"/>
</dbReference>
<dbReference type="InterPro" id="IPR000644">
    <property type="entry name" value="CBS_dom"/>
</dbReference>
<feature type="domain" description="CBS" evidence="3">
    <location>
        <begin position="8"/>
        <end position="67"/>
    </location>
</feature>
<dbReference type="Gene3D" id="3.10.580.10">
    <property type="entry name" value="CBS-domain"/>
    <property type="match status" value="1"/>
</dbReference>
<dbReference type="Proteomes" id="UP001259803">
    <property type="component" value="Unassembled WGS sequence"/>
</dbReference>
<dbReference type="PANTHER" id="PTHR43080">
    <property type="entry name" value="CBS DOMAIN-CONTAINING PROTEIN CBSX3, MITOCHONDRIAL"/>
    <property type="match status" value="1"/>
</dbReference>
<name>A0ABU2ZHX8_9SPHN</name>
<evidence type="ECO:0000313" key="4">
    <source>
        <dbReference type="EMBL" id="MDT0576205.1"/>
    </source>
</evidence>
<comment type="caution">
    <text evidence="4">The sequence shown here is derived from an EMBL/GenBank/DDBJ whole genome shotgun (WGS) entry which is preliminary data.</text>
</comment>
<sequence length="143" mass="15552">MTIQNIIAGRDFPVISCTSDLPVREAVALLADKRIGAMPVLDSKGAVLGLFSERDVIRCLKRNGNDTLDITVADAMTSPAITIPPASTVNEALALMTHRRVRHLPVVEAGRIVHFVSIGDLVKYKIDAIEGEARAMRDYIRSS</sequence>
<evidence type="ECO:0000256" key="1">
    <source>
        <dbReference type="ARBA" id="ARBA00023122"/>
    </source>
</evidence>
<dbReference type="SUPFAM" id="SSF54631">
    <property type="entry name" value="CBS-domain pair"/>
    <property type="match status" value="1"/>
</dbReference>
<proteinExistence type="predicted"/>
<evidence type="ECO:0000259" key="3">
    <source>
        <dbReference type="PROSITE" id="PS51371"/>
    </source>
</evidence>
<feature type="domain" description="CBS" evidence="3">
    <location>
        <begin position="76"/>
        <end position="131"/>
    </location>
</feature>
<dbReference type="InterPro" id="IPR046342">
    <property type="entry name" value="CBS_dom_sf"/>
</dbReference>
<reference evidence="4 5" key="1">
    <citation type="submission" date="2023-09" db="EMBL/GenBank/DDBJ databases">
        <authorList>
            <person name="Rey-Velasco X."/>
        </authorList>
    </citation>
    <scope>NUCLEOTIDE SEQUENCE [LARGE SCALE GENOMIC DNA]</scope>
    <source>
        <strain evidence="4 5">F390</strain>
    </source>
</reference>
<dbReference type="RefSeq" id="WP_311340772.1">
    <property type="nucleotide sequence ID" value="NZ_JAVRHS010000005.1"/>
</dbReference>
<dbReference type="SMART" id="SM00116">
    <property type="entry name" value="CBS"/>
    <property type="match status" value="2"/>
</dbReference>
<dbReference type="EMBL" id="JAVRHS010000005">
    <property type="protein sequence ID" value="MDT0576205.1"/>
    <property type="molecule type" value="Genomic_DNA"/>
</dbReference>
<dbReference type="Pfam" id="PF00571">
    <property type="entry name" value="CBS"/>
    <property type="match status" value="2"/>
</dbReference>
<accession>A0ABU2ZHX8</accession>
<evidence type="ECO:0000313" key="5">
    <source>
        <dbReference type="Proteomes" id="UP001259803"/>
    </source>
</evidence>
<dbReference type="PANTHER" id="PTHR43080:SF2">
    <property type="entry name" value="CBS DOMAIN-CONTAINING PROTEIN"/>
    <property type="match status" value="1"/>
</dbReference>
<dbReference type="InterPro" id="IPR051257">
    <property type="entry name" value="Diverse_CBS-Domain"/>
</dbReference>
<evidence type="ECO:0000256" key="2">
    <source>
        <dbReference type="PROSITE-ProRule" id="PRU00703"/>
    </source>
</evidence>
<keyword evidence="5" id="KW-1185">Reference proteome</keyword>
<keyword evidence="1 2" id="KW-0129">CBS domain</keyword>